<protein>
    <submittedName>
        <fullName evidence="3">LysM domain protein</fullName>
    </submittedName>
</protein>
<feature type="domain" description="LysM" evidence="2">
    <location>
        <begin position="272"/>
        <end position="321"/>
    </location>
</feature>
<evidence type="ECO:0000313" key="4">
    <source>
        <dbReference type="Proteomes" id="UP000225832"/>
    </source>
</evidence>
<dbReference type="Pfam" id="PF01476">
    <property type="entry name" value="LysM"/>
    <property type="match status" value="1"/>
</dbReference>
<dbReference type="InterPro" id="IPR036779">
    <property type="entry name" value="LysM_dom_sf"/>
</dbReference>
<gene>
    <name evidence="3" type="ORF">Toil_gp20</name>
</gene>
<keyword evidence="4" id="KW-1185">Reference proteome</keyword>
<dbReference type="PROSITE" id="PS51782">
    <property type="entry name" value="LYSM"/>
    <property type="match status" value="1"/>
</dbReference>
<dbReference type="Gene3D" id="3.10.350.10">
    <property type="entry name" value="LysM domain"/>
    <property type="match status" value="1"/>
</dbReference>
<evidence type="ECO:0000259" key="2">
    <source>
        <dbReference type="PROSITE" id="PS51782"/>
    </source>
</evidence>
<evidence type="ECO:0000256" key="1">
    <source>
        <dbReference type="SAM" id="Phobius"/>
    </source>
</evidence>
<dbReference type="Proteomes" id="UP000225832">
    <property type="component" value="Segment"/>
</dbReference>
<evidence type="ECO:0000313" key="3">
    <source>
        <dbReference type="EMBL" id="ARK07703.1"/>
    </source>
</evidence>
<keyword evidence="1" id="KW-0812">Transmembrane</keyword>
<keyword evidence="1" id="KW-0472">Membrane</keyword>
<accession>A0A1W6DXP5</accession>
<dbReference type="InterPro" id="IPR018392">
    <property type="entry name" value="LysM"/>
</dbReference>
<sequence length="328" mass="33480">MSSVEPPKPKGGFSKPFYGVPLWGWLLIAVTVGGGVYYMQSRPKVVPPVQSDAVGQGAGYTTVGAIAPTTTAEIQRILTNQDWSLAAQKDLVQKGHDPAEVATAVAMYVAGENLDSAQNQLINVALKDIGPLPQTPGSGQISKVKPLHTPNQGNLIGQLVAGFGSLVGLNDPNNPFAPYIAPAFNNIIDNGPISGVFQSVSDLVGGNVNLNVNPEVSIPGVGDVGGNLSLNNRGAGGGIDLPSIGIPTPWGTIGLGGGGNASISSTANPSYQSYTVQAGDTLTSISLKFYGNNGGATKIYSANLNKIPNPSKLAVGTVLQIPAASMNA</sequence>
<proteinExistence type="predicted"/>
<organism evidence="3 4">
    <name type="scientific">Rhodococcus phage Toil</name>
    <dbReference type="NCBI Taxonomy" id="1975614"/>
    <lineage>
        <taxon>Viruses</taxon>
        <taxon>Varidnaviria</taxon>
        <taxon>Bamfordvirae</taxon>
        <taxon>Preplasmiviricota</taxon>
        <taxon>Prepoliviricotina</taxon>
        <taxon>Tectiliviricetes</taxon>
        <taxon>Kalamavirales</taxon>
        <taxon>Tectiviridae</taxon>
        <taxon>Epsilontectivirus</taxon>
        <taxon>Epsilontectivirus toil</taxon>
    </lineage>
</organism>
<reference evidence="3 4" key="1">
    <citation type="submission" date="2017-03" db="EMBL/GenBank/DDBJ databases">
        <title>Complete genome of Rhodococcus opacus Tectivirus Toil.</title>
        <authorList>
            <person name="Gill J.J."/>
            <person name="Wang B."/>
            <person name="Young R."/>
            <person name="Chu K.-H."/>
        </authorList>
    </citation>
    <scope>NUCLEOTIDE SEQUENCE [LARGE SCALE GENOMIC DNA]</scope>
</reference>
<dbReference type="SMART" id="SM00257">
    <property type="entry name" value="LysM"/>
    <property type="match status" value="1"/>
</dbReference>
<dbReference type="SUPFAM" id="SSF54106">
    <property type="entry name" value="LysM domain"/>
    <property type="match status" value="1"/>
</dbReference>
<dbReference type="CDD" id="cd00118">
    <property type="entry name" value="LysM"/>
    <property type="match status" value="1"/>
</dbReference>
<keyword evidence="1" id="KW-1133">Transmembrane helix</keyword>
<name>A0A1W6DXP5_9VIRU</name>
<dbReference type="EMBL" id="KY817360">
    <property type="protein sequence ID" value="ARK07703.1"/>
    <property type="molecule type" value="Genomic_DNA"/>
</dbReference>
<feature type="transmembrane region" description="Helical" evidence="1">
    <location>
        <begin position="20"/>
        <end position="39"/>
    </location>
</feature>